<evidence type="ECO:0000313" key="16">
    <source>
        <dbReference type="EMBL" id="SKB48762.1"/>
    </source>
</evidence>
<feature type="binding site" evidence="10 13">
    <location>
        <position position="400"/>
    </location>
    <ligand>
        <name>Mn(2+)</name>
        <dbReference type="ChEBI" id="CHEBI:29035"/>
        <label>1</label>
    </ligand>
</feature>
<feature type="binding site" evidence="10 12">
    <location>
        <position position="329"/>
    </location>
    <ligand>
        <name>substrate</name>
    </ligand>
</feature>
<comment type="cofactor">
    <cofactor evidence="10">
        <name>Mn(2+)</name>
        <dbReference type="ChEBI" id="CHEBI:29035"/>
    </cofactor>
    <text evidence="10">Binds 2 manganese ions per subunit.</text>
</comment>
<dbReference type="Gene3D" id="3.40.1450.10">
    <property type="entry name" value="BPG-independent phosphoglycerate mutase, domain B"/>
    <property type="match status" value="1"/>
</dbReference>
<dbReference type="RefSeq" id="WP_079589585.1">
    <property type="nucleotide sequence ID" value="NZ_FUYN01000003.1"/>
</dbReference>
<feature type="binding site" evidence="10 13">
    <location>
        <position position="11"/>
    </location>
    <ligand>
        <name>Mn(2+)</name>
        <dbReference type="ChEBI" id="CHEBI:29035"/>
        <label>2</label>
    </ligand>
</feature>
<comment type="catalytic activity">
    <reaction evidence="1 10">
        <text>(2R)-2-phosphoglycerate = (2R)-3-phosphoglycerate</text>
        <dbReference type="Rhea" id="RHEA:15901"/>
        <dbReference type="ChEBI" id="CHEBI:58272"/>
        <dbReference type="ChEBI" id="CHEBI:58289"/>
        <dbReference type="EC" id="5.4.2.12"/>
    </reaction>
</comment>
<keyword evidence="8 10" id="KW-0413">Isomerase</keyword>
<dbReference type="GO" id="GO:0005829">
    <property type="term" value="C:cytosol"/>
    <property type="evidence" value="ECO:0007669"/>
    <property type="project" value="TreeGrafter"/>
</dbReference>
<evidence type="ECO:0000256" key="8">
    <source>
        <dbReference type="ARBA" id="ARBA00023235"/>
    </source>
</evidence>
<feature type="binding site" evidence="10 12">
    <location>
        <position position="184"/>
    </location>
    <ligand>
        <name>substrate</name>
    </ligand>
</feature>
<evidence type="ECO:0000256" key="13">
    <source>
        <dbReference type="PIRSR" id="PIRSR001492-3"/>
    </source>
</evidence>
<dbReference type="InterPro" id="IPR005995">
    <property type="entry name" value="Pgm_bpd_ind"/>
</dbReference>
<feature type="binding site" evidence="10 12">
    <location>
        <position position="122"/>
    </location>
    <ligand>
        <name>substrate</name>
    </ligand>
</feature>
<dbReference type="GO" id="GO:0043937">
    <property type="term" value="P:regulation of sporulation"/>
    <property type="evidence" value="ECO:0007669"/>
    <property type="project" value="UniProtKB-ARBA"/>
</dbReference>
<sequence length="507" mass="56172">MRKPVALIILDGFGYLPTDRGNAVKHANTPVFDSIFQNYSHTLIGASGEDVGLPDGQMGNSEVGHLNIGAGRIVYQELTRITKEIREGSLFTNPALLEAMENAKKEGRALHLMGLLSDGGVHSHNSHIEGLLLMAKQQGVKDVYVHAFMDGRDTPPQSGKDYIVQLENFMKTHGIGKILTVSGRYYAMDRDKRWDRVKLAYDAIVKADAPKAKSALSCIEASYHENVTDEFVLPTVIGEGLTTLSAHDSVIFFNFRPDRARELTRAIVDRDFDGFEREYFETTYVTMTQYDKTMPNVIVAYTPQTLDNTLGEYIASKGKTQLRIAETEKYAHVTFFFNGGREEAYANEERILVPSPKVATYDLKPEMSAYEVTDMLINDLETNPKDLIVLNFANPDMVGHTGVFEAAVKAVETVDICLGKVLDKIKSLGGVAFITADHGNAEQMFDDLGGPFTAHTTNKVPFVMVDDVNKNIKLRDGGRLCDFAPTILEVMGLEKPEQMTGISLLIK</sequence>
<feature type="binding site" evidence="10 13">
    <location>
        <position position="438"/>
    </location>
    <ligand>
        <name>Mn(2+)</name>
        <dbReference type="ChEBI" id="CHEBI:29035"/>
        <label>2</label>
    </ligand>
</feature>
<dbReference type="InterPro" id="IPR036646">
    <property type="entry name" value="PGAM_B_sf"/>
</dbReference>
<feature type="active site" description="Phosphoserine intermediate" evidence="10 11">
    <location>
        <position position="61"/>
    </location>
</feature>
<dbReference type="OrthoDB" id="9800863at2"/>
<protein>
    <recommendedName>
        <fullName evidence="9 10">2,3-bisphosphoglycerate-independent phosphoglycerate mutase</fullName>
        <shortName evidence="10">BPG-independent PGAM</shortName>
        <shortName evidence="10">Phosphoglyceromutase</shortName>
        <shortName evidence="10">iPGM</shortName>
        <ecNumber evidence="4 10">5.4.2.12</ecNumber>
    </recommendedName>
</protein>
<evidence type="ECO:0000256" key="3">
    <source>
        <dbReference type="ARBA" id="ARBA00008819"/>
    </source>
</evidence>
<evidence type="ECO:0000259" key="14">
    <source>
        <dbReference type="Pfam" id="PF01676"/>
    </source>
</evidence>
<dbReference type="Gene3D" id="3.40.720.10">
    <property type="entry name" value="Alkaline Phosphatase, subunit A"/>
    <property type="match status" value="1"/>
</dbReference>
<feature type="binding site" evidence="10 13">
    <location>
        <position position="455"/>
    </location>
    <ligand>
        <name>Mn(2+)</name>
        <dbReference type="ChEBI" id="CHEBI:29035"/>
        <label>1</label>
    </ligand>
</feature>
<comment type="function">
    <text evidence="10">Catalyzes the interconversion of 2-phosphoglycerate and 3-phosphoglycerate.</text>
</comment>
<dbReference type="NCBIfam" id="TIGR01307">
    <property type="entry name" value="pgm_bpd_ind"/>
    <property type="match status" value="1"/>
</dbReference>
<keyword evidence="17" id="KW-1185">Reference proteome</keyword>
<dbReference type="GO" id="GO:0004619">
    <property type="term" value="F:phosphoglycerate mutase activity"/>
    <property type="evidence" value="ECO:0007669"/>
    <property type="project" value="UniProtKB-UniRule"/>
</dbReference>
<proteinExistence type="inferred from homology"/>
<dbReference type="UniPathway" id="UPA00109">
    <property type="reaction ID" value="UER00186"/>
</dbReference>
<accession>A0A1T5BNA2</accession>
<gene>
    <name evidence="10" type="primary">gpmI</name>
    <name evidence="16" type="ORF">SAMN02745120_1752</name>
</gene>
<evidence type="ECO:0000256" key="11">
    <source>
        <dbReference type="PIRSR" id="PIRSR001492-1"/>
    </source>
</evidence>
<keyword evidence="5 10" id="KW-0479">Metal-binding</keyword>
<evidence type="ECO:0000259" key="15">
    <source>
        <dbReference type="Pfam" id="PF06415"/>
    </source>
</evidence>
<dbReference type="CDD" id="cd16010">
    <property type="entry name" value="iPGM"/>
    <property type="match status" value="1"/>
</dbReference>
<comment type="pathway">
    <text evidence="2 10">Carbohydrate degradation; glycolysis; pyruvate from D-glyceraldehyde 3-phosphate: step 3/5.</text>
</comment>
<dbReference type="SUPFAM" id="SSF64158">
    <property type="entry name" value="2,3-Bisphosphoglycerate-independent phosphoglycerate mutase, substrate-binding domain"/>
    <property type="match status" value="1"/>
</dbReference>
<dbReference type="FunFam" id="3.40.1450.10:FF:000001">
    <property type="entry name" value="2,3-bisphosphoglycerate-independent phosphoglycerate mutase"/>
    <property type="match status" value="1"/>
</dbReference>
<comment type="subunit">
    <text evidence="10">Monomer.</text>
</comment>
<feature type="binding site" evidence="10 13">
    <location>
        <position position="437"/>
    </location>
    <ligand>
        <name>Mn(2+)</name>
        <dbReference type="ChEBI" id="CHEBI:29035"/>
        <label>2</label>
    </ligand>
</feature>
<evidence type="ECO:0000256" key="12">
    <source>
        <dbReference type="PIRSR" id="PIRSR001492-2"/>
    </source>
</evidence>
<dbReference type="SUPFAM" id="SSF53649">
    <property type="entry name" value="Alkaline phosphatase-like"/>
    <property type="match status" value="1"/>
</dbReference>
<feature type="binding site" evidence="10 12">
    <location>
        <position position="190"/>
    </location>
    <ligand>
        <name>substrate</name>
    </ligand>
</feature>
<feature type="binding site" evidence="10 13">
    <location>
        <position position="396"/>
    </location>
    <ligand>
        <name>Mn(2+)</name>
        <dbReference type="ChEBI" id="CHEBI:29035"/>
        <label>1</label>
    </ligand>
</feature>
<comment type="similarity">
    <text evidence="3 10">Belongs to the BPG-independent phosphoglycerate mutase family.</text>
</comment>
<reference evidence="17" key="1">
    <citation type="submission" date="2017-02" db="EMBL/GenBank/DDBJ databases">
        <authorList>
            <person name="Varghese N."/>
            <person name="Submissions S."/>
        </authorList>
    </citation>
    <scope>NUCLEOTIDE SEQUENCE [LARGE SCALE GENOMIC DNA]</scope>
    <source>
        <strain evidence="17">ATCC 35199</strain>
    </source>
</reference>
<evidence type="ECO:0000256" key="2">
    <source>
        <dbReference type="ARBA" id="ARBA00004798"/>
    </source>
</evidence>
<evidence type="ECO:0000256" key="5">
    <source>
        <dbReference type="ARBA" id="ARBA00022723"/>
    </source>
</evidence>
<evidence type="ECO:0000256" key="1">
    <source>
        <dbReference type="ARBA" id="ARBA00000370"/>
    </source>
</evidence>
<dbReference type="EC" id="5.4.2.12" evidence="4 10"/>
<dbReference type="Proteomes" id="UP000243406">
    <property type="component" value="Unassembled WGS sequence"/>
</dbReference>
<evidence type="ECO:0000256" key="4">
    <source>
        <dbReference type="ARBA" id="ARBA00012026"/>
    </source>
</evidence>
<dbReference type="EMBL" id="FUYN01000003">
    <property type="protein sequence ID" value="SKB48762.1"/>
    <property type="molecule type" value="Genomic_DNA"/>
</dbReference>
<feature type="binding site" evidence="10 12">
    <location>
        <begin position="256"/>
        <end position="259"/>
    </location>
    <ligand>
        <name>substrate</name>
    </ligand>
</feature>
<feature type="domain" description="Metalloenzyme" evidence="14">
    <location>
        <begin position="3"/>
        <end position="495"/>
    </location>
</feature>
<dbReference type="PANTHER" id="PTHR31637">
    <property type="entry name" value="2,3-BISPHOSPHOGLYCERATE-INDEPENDENT PHOSPHOGLYCERATE MUTASE"/>
    <property type="match status" value="1"/>
</dbReference>
<keyword evidence="6 10" id="KW-0324">Glycolysis</keyword>
<dbReference type="InterPro" id="IPR017850">
    <property type="entry name" value="Alkaline_phosphatase_core_sf"/>
</dbReference>
<dbReference type="Pfam" id="PF06415">
    <property type="entry name" value="iPGM_N"/>
    <property type="match status" value="1"/>
</dbReference>
<dbReference type="GO" id="GO:0006007">
    <property type="term" value="P:glucose catabolic process"/>
    <property type="evidence" value="ECO:0007669"/>
    <property type="project" value="InterPro"/>
</dbReference>
<organism evidence="16 17">
    <name type="scientific">Acetoanaerobium noterae</name>
    <dbReference type="NCBI Taxonomy" id="745369"/>
    <lineage>
        <taxon>Bacteria</taxon>
        <taxon>Bacillati</taxon>
        <taxon>Bacillota</taxon>
        <taxon>Clostridia</taxon>
        <taxon>Peptostreptococcales</taxon>
        <taxon>Filifactoraceae</taxon>
        <taxon>Acetoanaerobium</taxon>
    </lineage>
</organism>
<dbReference type="GO" id="GO:0006096">
    <property type="term" value="P:glycolytic process"/>
    <property type="evidence" value="ECO:0007669"/>
    <property type="project" value="UniProtKB-UniRule"/>
</dbReference>
<dbReference type="InterPro" id="IPR011258">
    <property type="entry name" value="BPG-indep_PGM_N"/>
</dbReference>
<feature type="binding site" evidence="10 13">
    <location>
        <position position="61"/>
    </location>
    <ligand>
        <name>Mn(2+)</name>
        <dbReference type="ChEBI" id="CHEBI:29035"/>
        <label>2</label>
    </ligand>
</feature>
<evidence type="ECO:0000313" key="17">
    <source>
        <dbReference type="Proteomes" id="UP000243406"/>
    </source>
</evidence>
<dbReference type="InterPro" id="IPR006124">
    <property type="entry name" value="Metalloenzyme"/>
</dbReference>
<dbReference type="PIRSF" id="PIRSF001492">
    <property type="entry name" value="IPGAM"/>
    <property type="match status" value="1"/>
</dbReference>
<dbReference type="PANTHER" id="PTHR31637:SF0">
    <property type="entry name" value="2,3-BISPHOSPHOGLYCERATE-INDEPENDENT PHOSPHOGLYCERATE MUTASE"/>
    <property type="match status" value="1"/>
</dbReference>
<dbReference type="FunFam" id="3.40.720.10:FF:000001">
    <property type="entry name" value="2,3-bisphosphoglycerate-independent phosphoglycerate mutase"/>
    <property type="match status" value="1"/>
</dbReference>
<dbReference type="AlphaFoldDB" id="A0A1T5BNA2"/>
<keyword evidence="7 10" id="KW-0464">Manganese</keyword>
<feature type="domain" description="BPG-independent PGAM N-terminal" evidence="15">
    <location>
        <begin position="81"/>
        <end position="292"/>
    </location>
</feature>
<evidence type="ECO:0000256" key="6">
    <source>
        <dbReference type="ARBA" id="ARBA00023152"/>
    </source>
</evidence>
<dbReference type="GO" id="GO:0030145">
    <property type="term" value="F:manganese ion binding"/>
    <property type="evidence" value="ECO:0007669"/>
    <property type="project" value="UniProtKB-UniRule"/>
</dbReference>
<dbReference type="HAMAP" id="MF_01038">
    <property type="entry name" value="GpmI"/>
    <property type="match status" value="1"/>
</dbReference>
<name>A0A1T5BNA2_9FIRM</name>
<evidence type="ECO:0000256" key="7">
    <source>
        <dbReference type="ARBA" id="ARBA00023211"/>
    </source>
</evidence>
<feature type="binding site" evidence="10 12">
    <location>
        <begin position="152"/>
        <end position="153"/>
    </location>
    <ligand>
        <name>substrate</name>
    </ligand>
</feature>
<dbReference type="Pfam" id="PF01676">
    <property type="entry name" value="Metalloenzyme"/>
    <property type="match status" value="1"/>
</dbReference>
<evidence type="ECO:0000256" key="10">
    <source>
        <dbReference type="HAMAP-Rule" id="MF_01038"/>
    </source>
</evidence>
<evidence type="ECO:0000256" key="9">
    <source>
        <dbReference type="ARBA" id="ARBA00071648"/>
    </source>
</evidence>